<dbReference type="GO" id="GO:0015740">
    <property type="term" value="P:C4-dicarboxylate transport"/>
    <property type="evidence" value="ECO:0007669"/>
    <property type="project" value="TreeGrafter"/>
</dbReference>
<feature type="transmembrane region" description="Helical" evidence="9">
    <location>
        <begin position="136"/>
        <end position="159"/>
    </location>
</feature>
<dbReference type="Proteomes" id="UP001229244">
    <property type="component" value="Unassembled WGS sequence"/>
</dbReference>
<dbReference type="GO" id="GO:0022857">
    <property type="term" value="F:transmembrane transporter activity"/>
    <property type="evidence" value="ECO:0007669"/>
    <property type="project" value="UniProtKB-UniRule"/>
</dbReference>
<dbReference type="Pfam" id="PF04290">
    <property type="entry name" value="DctQ"/>
    <property type="match status" value="1"/>
</dbReference>
<comment type="similarity">
    <text evidence="8 9">Belongs to the TRAP transporter small permease family.</text>
</comment>
<gene>
    <name evidence="11" type="ORF">J2S73_000043</name>
</gene>
<evidence type="ECO:0000259" key="10">
    <source>
        <dbReference type="Pfam" id="PF04290"/>
    </source>
</evidence>
<feature type="transmembrane region" description="Helical" evidence="9">
    <location>
        <begin position="95"/>
        <end position="116"/>
    </location>
</feature>
<comment type="function">
    <text evidence="9">Part of the tripartite ATP-independent periplasmic (TRAP) transport system.</text>
</comment>
<evidence type="ECO:0000256" key="5">
    <source>
        <dbReference type="ARBA" id="ARBA00022692"/>
    </source>
</evidence>
<comment type="subcellular location">
    <subcellularLocation>
        <location evidence="1 9">Cell inner membrane</location>
        <topology evidence="1 9">Multi-pass membrane protein</topology>
    </subcellularLocation>
</comment>
<keyword evidence="7 9" id="KW-0472">Membrane</keyword>
<accession>A0AAE3VK87</accession>
<dbReference type="GO" id="GO:0005886">
    <property type="term" value="C:plasma membrane"/>
    <property type="evidence" value="ECO:0007669"/>
    <property type="project" value="UniProtKB-SubCell"/>
</dbReference>
<evidence type="ECO:0000256" key="6">
    <source>
        <dbReference type="ARBA" id="ARBA00022989"/>
    </source>
</evidence>
<evidence type="ECO:0000256" key="9">
    <source>
        <dbReference type="RuleBase" id="RU369079"/>
    </source>
</evidence>
<keyword evidence="3" id="KW-1003">Cell membrane</keyword>
<reference evidence="11" key="1">
    <citation type="submission" date="2023-07" db="EMBL/GenBank/DDBJ databases">
        <title>Genomic Encyclopedia of Type Strains, Phase IV (KMG-IV): sequencing the most valuable type-strain genomes for metagenomic binning, comparative biology and taxonomic classification.</title>
        <authorList>
            <person name="Goeker M."/>
        </authorList>
    </citation>
    <scope>NUCLEOTIDE SEQUENCE</scope>
    <source>
        <strain evidence="11">DSM 21202</strain>
    </source>
</reference>
<comment type="caution">
    <text evidence="9">Lacks conserved residue(s) required for the propagation of feature annotation.</text>
</comment>
<keyword evidence="6 9" id="KW-1133">Transmembrane helix</keyword>
<sequence length="186" mass="20109">MRRVRAVATLTRLSDGLNRLALIGAVLALVVMAGSAGYQVIARYIFDSPPIWTEELARRAMVWAGMLGASVAFHERSDPTLFPGLARTVGNLGRLLAVIRGVGVTVFALPVLYYSLFGPNWTLARGFLGRSLGREAEMLAVPMIWFTAAVPAAFLIILVHLAASLTQYLVTGAPPDERHHAEDEPA</sequence>
<comment type="caution">
    <text evidence="11">The sequence shown here is derived from an EMBL/GenBank/DDBJ whole genome shotgun (WGS) entry which is preliminary data.</text>
</comment>
<evidence type="ECO:0000256" key="1">
    <source>
        <dbReference type="ARBA" id="ARBA00004429"/>
    </source>
</evidence>
<evidence type="ECO:0000256" key="2">
    <source>
        <dbReference type="ARBA" id="ARBA00022448"/>
    </source>
</evidence>
<comment type="subunit">
    <text evidence="9">The complex comprises the extracytoplasmic solute receptor protein and the two transmembrane proteins.</text>
</comment>
<dbReference type="AlphaFoldDB" id="A0AAE3VK87"/>
<keyword evidence="4 9" id="KW-0997">Cell inner membrane</keyword>
<organism evidence="11 12">
    <name type="scientific">Amorphus orientalis</name>
    <dbReference type="NCBI Taxonomy" id="649198"/>
    <lineage>
        <taxon>Bacteria</taxon>
        <taxon>Pseudomonadati</taxon>
        <taxon>Pseudomonadota</taxon>
        <taxon>Alphaproteobacteria</taxon>
        <taxon>Hyphomicrobiales</taxon>
        <taxon>Amorphaceae</taxon>
        <taxon>Amorphus</taxon>
    </lineage>
</organism>
<proteinExistence type="inferred from homology"/>
<feature type="domain" description="Tripartite ATP-independent periplasmic transporters DctQ component" evidence="10">
    <location>
        <begin position="32"/>
        <end position="167"/>
    </location>
</feature>
<keyword evidence="2 9" id="KW-0813">Transport</keyword>
<protein>
    <recommendedName>
        <fullName evidence="9">TRAP transporter small permease protein</fullName>
    </recommendedName>
</protein>
<evidence type="ECO:0000256" key="3">
    <source>
        <dbReference type="ARBA" id="ARBA00022475"/>
    </source>
</evidence>
<feature type="transmembrane region" description="Helical" evidence="9">
    <location>
        <begin position="20"/>
        <end position="41"/>
    </location>
</feature>
<keyword evidence="5 9" id="KW-0812">Transmembrane</keyword>
<dbReference type="RefSeq" id="WP_306883408.1">
    <property type="nucleotide sequence ID" value="NZ_JAUSUL010000001.1"/>
</dbReference>
<evidence type="ECO:0000313" key="11">
    <source>
        <dbReference type="EMBL" id="MDQ0313606.1"/>
    </source>
</evidence>
<evidence type="ECO:0000256" key="4">
    <source>
        <dbReference type="ARBA" id="ARBA00022519"/>
    </source>
</evidence>
<dbReference type="PANTHER" id="PTHR35011:SF11">
    <property type="entry name" value="TRAP TRANSPORTER SMALL PERMEASE PROTEIN"/>
    <property type="match status" value="1"/>
</dbReference>
<dbReference type="PANTHER" id="PTHR35011">
    <property type="entry name" value="2,3-DIKETO-L-GULONATE TRAP TRANSPORTER SMALL PERMEASE PROTEIN YIAM"/>
    <property type="match status" value="1"/>
</dbReference>
<keyword evidence="12" id="KW-1185">Reference proteome</keyword>
<dbReference type="EMBL" id="JAUSUL010000001">
    <property type="protein sequence ID" value="MDQ0313606.1"/>
    <property type="molecule type" value="Genomic_DNA"/>
</dbReference>
<evidence type="ECO:0000313" key="12">
    <source>
        <dbReference type="Proteomes" id="UP001229244"/>
    </source>
</evidence>
<evidence type="ECO:0000256" key="8">
    <source>
        <dbReference type="ARBA" id="ARBA00038436"/>
    </source>
</evidence>
<name>A0AAE3VK87_9HYPH</name>
<evidence type="ECO:0000256" key="7">
    <source>
        <dbReference type="ARBA" id="ARBA00023136"/>
    </source>
</evidence>
<dbReference type="InterPro" id="IPR007387">
    <property type="entry name" value="TRAP_DctQ"/>
</dbReference>
<dbReference type="InterPro" id="IPR055348">
    <property type="entry name" value="DctQ"/>
</dbReference>